<reference evidence="6" key="4">
    <citation type="submission" date="2023-07" db="EMBL/GenBank/DDBJ databases">
        <authorList>
            <person name="Myburg A.A."/>
            <person name="Grattapaglia D."/>
            <person name="Tuskan G.A."/>
            <person name="Hellsten U."/>
            <person name="Hayes R.D."/>
            <person name="Grimwood J."/>
            <person name="Jenkins J."/>
            <person name="Lindquist E."/>
            <person name="Tice H."/>
            <person name="Bauer D."/>
            <person name="Goodstein D.M."/>
            <person name="Dubchak I."/>
            <person name="Poliakov A."/>
            <person name="Mizrachi E."/>
            <person name="Kullan A.R."/>
            <person name="Hussey S.G."/>
            <person name="Pinard D."/>
            <person name="Van D.M."/>
            <person name="Singh P."/>
            <person name="Van J.I."/>
            <person name="Silva-Junior O.B."/>
            <person name="Togawa R.C."/>
            <person name="Pappas M.R."/>
            <person name="Faria D.A."/>
            <person name="Sansaloni C.P."/>
            <person name="Petroli C.D."/>
            <person name="Yang X."/>
            <person name="Ranjan P."/>
            <person name="Tschaplinski T.J."/>
            <person name="Ye C.Y."/>
            <person name="Li T."/>
            <person name="Sterck L."/>
            <person name="Vanneste K."/>
            <person name="Murat F."/>
            <person name="Soler M."/>
            <person name="Clemente H.S."/>
            <person name="Saidi N."/>
            <person name="Cassan-Wang H."/>
            <person name="Dunand C."/>
            <person name="Hefer C.A."/>
            <person name="Bornberg-Bauer E."/>
            <person name="Kersting A.R."/>
            <person name="Vining K."/>
            <person name="Amarasinghe V."/>
            <person name="Ranik M."/>
            <person name="Naithani S."/>
            <person name="Elser J."/>
            <person name="Boyd A.E."/>
            <person name="Liston A."/>
            <person name="Spatafora J.W."/>
            <person name="Dharmwardhana P."/>
            <person name="Raja R."/>
            <person name="Sullivan C."/>
            <person name="Romanel E."/>
            <person name="Alves-Ferreira M."/>
            <person name="Kulheim C."/>
            <person name="Foley W."/>
            <person name="Carocha V."/>
            <person name="Paiva J."/>
            <person name="Kudrna D."/>
            <person name="Brommonschenkel S.H."/>
            <person name="Pasquali G."/>
            <person name="Byrne M."/>
            <person name="Rigault P."/>
            <person name="Tibbits J."/>
            <person name="Spokevicius A."/>
            <person name="Jones R.C."/>
            <person name="Steane D.A."/>
            <person name="Vaillancourt R.E."/>
            <person name="Potts B.M."/>
            <person name="Joubert F."/>
            <person name="Barry K."/>
            <person name="Pappas G.J."/>
            <person name="Strauss S.H."/>
            <person name="Jaiswal P."/>
            <person name="Grima-Pettenati J."/>
            <person name="Salse J."/>
            <person name="Van D.P."/>
            <person name="Rokhsar D.S."/>
            <person name="Schmutz J."/>
        </authorList>
    </citation>
    <scope>NUCLEOTIDE SEQUENCE</scope>
    <source>
        <tissue evidence="6">Leaf extractions</tissue>
    </source>
</reference>
<keyword evidence="2" id="KW-0238">DNA-binding</keyword>
<proteinExistence type="predicted"/>
<accession>A0A058ZR83</accession>
<feature type="domain" description="NAC" evidence="5">
    <location>
        <begin position="1"/>
        <end position="47"/>
    </location>
</feature>
<dbReference type="InParanoid" id="A0A058ZR83"/>
<evidence type="ECO:0000313" key="6">
    <source>
        <dbReference type="EMBL" id="KAK2631919.1"/>
    </source>
</evidence>
<keyword evidence="3" id="KW-0804">Transcription</keyword>
<evidence type="ECO:0000313" key="8">
    <source>
        <dbReference type="Proteomes" id="UP000030711"/>
    </source>
</evidence>
<dbReference type="Gene3D" id="2.170.150.80">
    <property type="entry name" value="NAC domain"/>
    <property type="match status" value="1"/>
</dbReference>
<gene>
    <name evidence="7" type="ORF">EUGRSUZ_L02268</name>
</gene>
<keyword evidence="4" id="KW-0539">Nucleus</keyword>
<organism evidence="7">
    <name type="scientific">Eucalyptus grandis</name>
    <name type="common">Flooded gum</name>
    <dbReference type="NCBI Taxonomy" id="71139"/>
    <lineage>
        <taxon>Eukaryota</taxon>
        <taxon>Viridiplantae</taxon>
        <taxon>Streptophyta</taxon>
        <taxon>Embryophyta</taxon>
        <taxon>Tracheophyta</taxon>
        <taxon>Spermatophyta</taxon>
        <taxon>Magnoliopsida</taxon>
        <taxon>eudicotyledons</taxon>
        <taxon>Gunneridae</taxon>
        <taxon>Pentapetalae</taxon>
        <taxon>rosids</taxon>
        <taxon>malvids</taxon>
        <taxon>Myrtales</taxon>
        <taxon>Myrtaceae</taxon>
        <taxon>Myrtoideae</taxon>
        <taxon>Eucalypteae</taxon>
        <taxon>Eucalyptus</taxon>
    </lineage>
</organism>
<reference evidence="6" key="3">
    <citation type="submission" date="2023-04" db="EMBL/GenBank/DDBJ databases">
        <title>WGS assembly of Eucalyptus grandis.</title>
        <authorList>
            <person name="Myburg A."/>
            <person name="Grattapaglia D."/>
            <person name="Tuskan G."/>
            <person name="Hellsten U."/>
            <person name="Hayes R."/>
            <person name="Grimwood J."/>
            <person name="Jenkins J."/>
            <person name="Lindquist E."/>
            <person name="Tice H."/>
            <person name="Bauer D."/>
            <person name="Goodstein D."/>
            <person name="Dubchak I."/>
            <person name="Poliakov A."/>
            <person name="Mizrachi E."/>
            <person name="Kullan A."/>
            <person name="Hussey S."/>
            <person name="Pinard D."/>
            <person name="Van D."/>
            <person name="Singh P."/>
            <person name="Van J."/>
            <person name="Silva-Junior O."/>
            <person name="Togawa R."/>
            <person name="Pappas M."/>
            <person name="Faria D."/>
            <person name="Sansaloni C."/>
            <person name="Petroli C."/>
            <person name="Yang X."/>
            <person name="Ranjan P."/>
            <person name="Tschaplinski T."/>
            <person name="Ye C."/>
            <person name="Li T."/>
            <person name="Sterck L."/>
            <person name="Vanneste K."/>
            <person name="Murat F."/>
            <person name="Soler M."/>
            <person name="Clemente H."/>
            <person name="Saidi N."/>
            <person name="Cassan-Wang H."/>
            <person name="Dunand C."/>
            <person name="Hefer C."/>
            <person name="Bornberg-Bauer E."/>
            <person name="Kersting A."/>
            <person name="Vining K."/>
            <person name="Amarasinghe V."/>
            <person name="Ranik M."/>
            <person name="Naithani S."/>
            <person name="Elser J."/>
            <person name="Boyd A."/>
            <person name="Liston A."/>
            <person name="Spatafora J."/>
            <person name="Dharmwardhana P."/>
            <person name="Raja R."/>
            <person name="Sullivan C."/>
            <person name="Romanel E."/>
            <person name="Alves-Ferreira M."/>
            <person name="Kulheim C."/>
            <person name="Foley W."/>
            <person name="Carocha V."/>
            <person name="Paiva J."/>
            <person name="Kudrna D."/>
            <person name="Brommonschenkel S."/>
            <person name="Pasquali G."/>
            <person name="Byrne M."/>
            <person name="Rigault P."/>
            <person name="Tibbits J."/>
            <person name="Spokevicius A."/>
            <person name="Jones R."/>
            <person name="Steane D."/>
            <person name="Vaillancourt R."/>
            <person name="Potts B."/>
            <person name="Joubert F."/>
            <person name="Barry K."/>
            <person name="Pappas G."/>
            <person name="Strauss S."/>
            <person name="Jaiswal P."/>
            <person name="Grima-Pettenati J."/>
            <person name="Salse J."/>
            <person name="Van D."/>
            <person name="Rokhsar D."/>
            <person name="Schmutz J."/>
        </authorList>
    </citation>
    <scope>NUCLEOTIDE SEQUENCE</scope>
    <source>
        <tissue evidence="6">Leaf extractions</tissue>
    </source>
</reference>
<evidence type="ECO:0000313" key="7">
    <source>
        <dbReference type="EMBL" id="KCW44292.1"/>
    </source>
</evidence>
<evidence type="ECO:0000256" key="3">
    <source>
        <dbReference type="ARBA" id="ARBA00023163"/>
    </source>
</evidence>
<evidence type="ECO:0000256" key="4">
    <source>
        <dbReference type="ARBA" id="ARBA00023242"/>
    </source>
</evidence>
<sequence length="348" mass="38956">MRNLVFIENEGSSAKETVWVMHEYCLHDNYGANFLDQKFVLCRLINKRDEFIDDSTSVEAGSISLLMNLGNDKAWSNIPENIIEATMDQLAEALCPPMNLNLSSNPHLVDMGAPSHVHIANDNLDQSDQQGDVVDGIETDGSIDDILDAIDWNMDEICQQSSGTEPETDNGQGWGLPADRPIEQGEHADRLRQPTIRLVDDRPREETSIHAQDNSQEQNIAHIFMIQPIEEYPEINCLTRAPVPTRASRGRDRVQLHNGHGLASKAKVTGLVENYGEINCLTREPVTIQASRGRDRVHLQNKPSVRLVSKVKDKESKGEKDKAAANISKNVFSMRELKACLEQTQEIE</sequence>
<dbReference type="PROSITE" id="PS51005">
    <property type="entry name" value="NAC"/>
    <property type="match status" value="1"/>
</dbReference>
<dbReference type="EMBL" id="KK199484">
    <property type="protein sequence ID" value="KCW44292.1"/>
    <property type="molecule type" value="Genomic_DNA"/>
</dbReference>
<protein>
    <recommendedName>
        <fullName evidence="5">NAC domain-containing protein</fullName>
    </recommendedName>
</protein>
<dbReference type="InterPro" id="IPR036093">
    <property type="entry name" value="NAC_dom_sf"/>
</dbReference>
<dbReference type="Gramene" id="KCW44292">
    <property type="protein sequence ID" value="KCW44292"/>
    <property type="gene ID" value="EUGRSUZ_L02268"/>
</dbReference>
<dbReference type="AlphaFoldDB" id="A0A058ZR83"/>
<dbReference type="GO" id="GO:0003677">
    <property type="term" value="F:DNA binding"/>
    <property type="evidence" value="ECO:0007669"/>
    <property type="project" value="UniProtKB-KW"/>
</dbReference>
<evidence type="ECO:0000256" key="1">
    <source>
        <dbReference type="ARBA" id="ARBA00023015"/>
    </source>
</evidence>
<evidence type="ECO:0000256" key="2">
    <source>
        <dbReference type="ARBA" id="ARBA00023125"/>
    </source>
</evidence>
<reference evidence="7" key="1">
    <citation type="submission" date="2013-07" db="EMBL/GenBank/DDBJ databases">
        <title>The genome of Eucalyptus grandis.</title>
        <authorList>
            <person name="Schmutz J."/>
            <person name="Hayes R."/>
            <person name="Myburg A."/>
            <person name="Tuskan G."/>
            <person name="Grattapaglia D."/>
            <person name="Rokhsar D.S."/>
        </authorList>
    </citation>
    <scope>NUCLEOTIDE SEQUENCE</scope>
    <source>
        <tissue evidence="7">Leaf extractions</tissue>
    </source>
</reference>
<dbReference type="EMBL" id="MU848967">
    <property type="protein sequence ID" value="KAK2631919.1"/>
    <property type="molecule type" value="Genomic_DNA"/>
</dbReference>
<name>A0A058ZR83_EUCGR</name>
<keyword evidence="1" id="KW-0805">Transcription regulation</keyword>
<dbReference type="GO" id="GO:0006355">
    <property type="term" value="P:regulation of DNA-templated transcription"/>
    <property type="evidence" value="ECO:0007669"/>
    <property type="project" value="InterPro"/>
</dbReference>
<keyword evidence="8" id="KW-1185">Reference proteome</keyword>
<reference evidence="6" key="2">
    <citation type="journal article" date="2014" name="Nature">
        <title>The genome of Eucalyptus grandis.</title>
        <authorList>
            <person name="Myburg A.A."/>
            <person name="Grattapaglia D."/>
            <person name="Tuskan G.A."/>
            <person name="Hellsten U."/>
            <person name="Hayes R.D."/>
            <person name="Grimwood J."/>
            <person name="Jenkins J."/>
            <person name="Lindquist E."/>
            <person name="Tice H."/>
            <person name="Bauer D."/>
            <person name="Goodstein D.M."/>
            <person name="Dubchak I."/>
            <person name="Poliakov A."/>
            <person name="Mizrachi E."/>
            <person name="Kullan A.R."/>
            <person name="Hussey S.G."/>
            <person name="Pinard D."/>
            <person name="van der Merwe K."/>
            <person name="Singh P."/>
            <person name="van Jaarsveld I."/>
            <person name="Silva-Junior O.B."/>
            <person name="Togawa R.C."/>
            <person name="Pappas M.R."/>
            <person name="Faria D.A."/>
            <person name="Sansaloni C.P."/>
            <person name="Petroli C.D."/>
            <person name="Yang X."/>
            <person name="Ranjan P."/>
            <person name="Tschaplinski T.J."/>
            <person name="Ye C.Y."/>
            <person name="Li T."/>
            <person name="Sterck L."/>
            <person name="Vanneste K."/>
            <person name="Murat F."/>
            <person name="Soler M."/>
            <person name="Clemente H.S."/>
            <person name="Saidi N."/>
            <person name="Cassan-Wang H."/>
            <person name="Dunand C."/>
            <person name="Hefer C.A."/>
            <person name="Bornberg-Bauer E."/>
            <person name="Kersting A.R."/>
            <person name="Vining K."/>
            <person name="Amarasinghe V."/>
            <person name="Ranik M."/>
            <person name="Naithani S."/>
            <person name="Elser J."/>
            <person name="Boyd A.E."/>
            <person name="Liston A."/>
            <person name="Spatafora J.W."/>
            <person name="Dharmwardhana P."/>
            <person name="Raja R."/>
            <person name="Sullivan C."/>
            <person name="Romanel E."/>
            <person name="Alves-Ferreira M."/>
            <person name="Kulheim C."/>
            <person name="Foley W."/>
            <person name="Carocha V."/>
            <person name="Paiva J."/>
            <person name="Kudrna D."/>
            <person name="Brommonschenkel S.H."/>
            <person name="Pasquali G."/>
            <person name="Byrne M."/>
            <person name="Rigault P."/>
            <person name="Tibbits J."/>
            <person name="Spokevicius A."/>
            <person name="Jones R.C."/>
            <person name="Steane D.A."/>
            <person name="Vaillancourt R.E."/>
            <person name="Potts B.M."/>
            <person name="Joubert F."/>
            <person name="Barry K."/>
            <person name="Pappas G.J."/>
            <person name="Strauss S.H."/>
            <person name="Jaiswal P."/>
            <person name="Grima-Pettenati J."/>
            <person name="Salse J."/>
            <person name="Van de Peer Y."/>
            <person name="Rokhsar D.S."/>
            <person name="Schmutz J."/>
        </authorList>
    </citation>
    <scope>NUCLEOTIDE SEQUENCE</scope>
    <source>
        <tissue evidence="6">Leaf extractions</tissue>
    </source>
</reference>
<dbReference type="InterPro" id="IPR003441">
    <property type="entry name" value="NAC-dom"/>
</dbReference>
<dbReference type="Proteomes" id="UP000030711">
    <property type="component" value="Unassembled WGS sequence"/>
</dbReference>
<dbReference type="SUPFAM" id="SSF101941">
    <property type="entry name" value="NAC domain"/>
    <property type="match status" value="1"/>
</dbReference>
<evidence type="ECO:0000259" key="5">
    <source>
        <dbReference type="PROSITE" id="PS51005"/>
    </source>
</evidence>